<evidence type="ECO:0000259" key="2">
    <source>
        <dbReference type="PROSITE" id="PS52029"/>
    </source>
</evidence>
<evidence type="ECO:0000256" key="1">
    <source>
        <dbReference type="PROSITE-ProRule" id="PRU01373"/>
    </source>
</evidence>
<keyword evidence="1" id="KW-0961">Cell wall biogenesis/degradation</keyword>
<reference evidence="3 4" key="1">
    <citation type="journal article" date="2017" name="Int. J. Syst. Evol. Microbiol.">
        <title>Ramlibacter monticola sp. nov., isolated from forest soil.</title>
        <authorList>
            <person name="Chaudhary D.K."/>
            <person name="Kim J."/>
        </authorList>
    </citation>
    <scope>NUCLEOTIDE SEQUENCE [LARGE SCALE GENOMIC DNA]</scope>
    <source>
        <strain evidence="3 4">KACC 19175</strain>
    </source>
</reference>
<gene>
    <name evidence="3" type="ORF">JJ685_14365</name>
</gene>
<dbReference type="PROSITE" id="PS52029">
    <property type="entry name" value="LD_TPASE"/>
    <property type="match status" value="1"/>
</dbReference>
<evidence type="ECO:0000313" key="3">
    <source>
        <dbReference type="EMBL" id="MBL0392319.1"/>
    </source>
</evidence>
<dbReference type="InterPro" id="IPR005490">
    <property type="entry name" value="LD_TPept_cat_dom"/>
</dbReference>
<accession>A0A936YZW7</accession>
<dbReference type="GO" id="GO:0009252">
    <property type="term" value="P:peptidoglycan biosynthetic process"/>
    <property type="evidence" value="ECO:0007669"/>
    <property type="project" value="UniProtKB-KW"/>
</dbReference>
<name>A0A936YZW7_9BURK</name>
<dbReference type="AlphaFoldDB" id="A0A936YZW7"/>
<keyword evidence="1" id="KW-0573">Peptidoglycan synthesis</keyword>
<dbReference type="GO" id="GO:0071555">
    <property type="term" value="P:cell wall organization"/>
    <property type="evidence" value="ECO:0007669"/>
    <property type="project" value="UniProtKB-UniRule"/>
</dbReference>
<feature type="domain" description="L,D-TPase catalytic" evidence="2">
    <location>
        <begin position="39"/>
        <end position="179"/>
    </location>
</feature>
<evidence type="ECO:0000313" key="4">
    <source>
        <dbReference type="Proteomes" id="UP000599109"/>
    </source>
</evidence>
<dbReference type="GO" id="GO:0008360">
    <property type="term" value="P:regulation of cell shape"/>
    <property type="evidence" value="ECO:0007669"/>
    <property type="project" value="UniProtKB-UniRule"/>
</dbReference>
<feature type="active site" description="Proton donor/acceptor" evidence="1">
    <location>
        <position position="124"/>
    </location>
</feature>
<dbReference type="Proteomes" id="UP000599109">
    <property type="component" value="Unassembled WGS sequence"/>
</dbReference>
<comment type="pathway">
    <text evidence="1">Cell wall biogenesis; peptidoglycan biosynthesis.</text>
</comment>
<keyword evidence="1" id="KW-0133">Cell shape</keyword>
<feature type="active site" description="Nucleophile" evidence="1">
    <location>
        <position position="153"/>
    </location>
</feature>
<protein>
    <recommendedName>
        <fullName evidence="2">L,D-TPase catalytic domain-containing protein</fullName>
    </recommendedName>
</protein>
<dbReference type="GO" id="GO:0016740">
    <property type="term" value="F:transferase activity"/>
    <property type="evidence" value="ECO:0007669"/>
    <property type="project" value="InterPro"/>
</dbReference>
<comment type="caution">
    <text evidence="3">The sequence shown here is derived from an EMBL/GenBank/DDBJ whole genome shotgun (WGS) entry which is preliminary data.</text>
</comment>
<proteinExistence type="predicted"/>
<organism evidence="3 4">
    <name type="scientific">Ramlibacter monticola</name>
    <dbReference type="NCBI Taxonomy" id="1926872"/>
    <lineage>
        <taxon>Bacteria</taxon>
        <taxon>Pseudomonadati</taxon>
        <taxon>Pseudomonadota</taxon>
        <taxon>Betaproteobacteria</taxon>
        <taxon>Burkholderiales</taxon>
        <taxon>Comamonadaceae</taxon>
        <taxon>Ramlibacter</taxon>
    </lineage>
</organism>
<dbReference type="EMBL" id="JAEQNE010000003">
    <property type="protein sequence ID" value="MBL0392319.1"/>
    <property type="molecule type" value="Genomic_DNA"/>
</dbReference>
<sequence length="200" mass="21817">MPAGFQPGPLARFEGNSVSDAVREVANWAFFTRDNQGRAVVILDKKNATVYAFDPEGRLVAAAPALLGLTVGDDTAPGVANKPLAEVRDHERTTPAGRFVARPGEDDSGVDVVWIDYDAAVAMHRVIDTFPAQRRRERLASPKAEDRRISYGCINLPEPFYEQVLSPTVRKGGAIVYVLPETRAPREVFGSWDVTAPAAR</sequence>
<keyword evidence="4" id="KW-1185">Reference proteome</keyword>